<reference evidence="4 5" key="1">
    <citation type="submission" date="2013-07" db="EMBL/GenBank/DDBJ databases">
        <authorList>
            <person name="Stoco P.H."/>
            <person name="Wagner G."/>
            <person name="Gerber A."/>
            <person name="Zaha A."/>
            <person name="Thompson C."/>
            <person name="Bartholomeu D.C."/>
            <person name="Luckemeyer D.D."/>
            <person name="Bahia D."/>
            <person name="Loreto E."/>
            <person name="Prestes E.B."/>
            <person name="Lima F.M."/>
            <person name="Rodrigues-Luiz G."/>
            <person name="Vallejo G.A."/>
            <person name="Filho J.F."/>
            <person name="Monteiro K.M."/>
            <person name="Tyler K.M."/>
            <person name="de Almeida L.G."/>
            <person name="Ortiz M.F."/>
            <person name="Siervo M.A."/>
            <person name="de Moraes M.H."/>
            <person name="Cunha O.L."/>
            <person name="Mendonca-Neto R."/>
            <person name="Silva R."/>
            <person name="Teixeira S.M."/>
            <person name="Murta S.M."/>
            <person name="Sincero T.C."/>
            <person name="Mendes T.A."/>
            <person name="Urmenyi T.P."/>
            <person name="Silva V.G."/>
            <person name="da Rocha W.D."/>
            <person name="Andersson B."/>
            <person name="Romanha A.J."/>
            <person name="Steindel M."/>
            <person name="de Vasconcelos A.T."/>
            <person name="Grisard E.C."/>
        </authorList>
    </citation>
    <scope>NUCLEOTIDE SEQUENCE [LARGE SCALE GENOMIC DNA]</scope>
    <source>
        <strain evidence="4 5">SC58</strain>
    </source>
</reference>
<dbReference type="VEuPathDB" id="TriTrypDB:TRSC58_03904"/>
<dbReference type="AlphaFoldDB" id="A0A061IZ05"/>
<comment type="caution">
    <text evidence="4">The sequence shown here is derived from an EMBL/GenBank/DDBJ whole genome shotgun (WGS) entry which is preliminary data.</text>
</comment>
<dbReference type="OrthoDB" id="8026949at2759"/>
<protein>
    <recommendedName>
        <fullName evidence="3">CCHC-type domain-containing protein</fullName>
    </recommendedName>
</protein>
<dbReference type="InterPro" id="IPR036875">
    <property type="entry name" value="Znf_CCHC_sf"/>
</dbReference>
<name>A0A061IZ05_TRYRA</name>
<dbReference type="EMBL" id="AUPL01003904">
    <property type="protein sequence ID" value="ESL08393.1"/>
    <property type="molecule type" value="Genomic_DNA"/>
</dbReference>
<evidence type="ECO:0000313" key="4">
    <source>
        <dbReference type="EMBL" id="ESL08393.1"/>
    </source>
</evidence>
<evidence type="ECO:0000256" key="1">
    <source>
        <dbReference type="PROSITE-ProRule" id="PRU00047"/>
    </source>
</evidence>
<feature type="region of interest" description="Disordered" evidence="2">
    <location>
        <begin position="104"/>
        <end position="132"/>
    </location>
</feature>
<feature type="region of interest" description="Disordered" evidence="2">
    <location>
        <begin position="359"/>
        <end position="449"/>
    </location>
</feature>
<dbReference type="SMART" id="SM00343">
    <property type="entry name" value="ZnF_C2HC"/>
    <property type="match status" value="2"/>
</dbReference>
<gene>
    <name evidence="4" type="ORF">TRSC58_03904</name>
</gene>
<dbReference type="SUPFAM" id="SSF57756">
    <property type="entry name" value="Retrovirus zinc finger-like domains"/>
    <property type="match status" value="1"/>
</dbReference>
<organism evidence="4 5">
    <name type="scientific">Trypanosoma rangeli SC58</name>
    <dbReference type="NCBI Taxonomy" id="429131"/>
    <lineage>
        <taxon>Eukaryota</taxon>
        <taxon>Discoba</taxon>
        <taxon>Euglenozoa</taxon>
        <taxon>Kinetoplastea</taxon>
        <taxon>Metakinetoplastina</taxon>
        <taxon>Trypanosomatida</taxon>
        <taxon>Trypanosomatidae</taxon>
        <taxon>Trypanosoma</taxon>
        <taxon>Herpetosoma</taxon>
    </lineage>
</organism>
<feature type="compositionally biased region" description="Basic residues" evidence="2">
    <location>
        <begin position="372"/>
        <end position="384"/>
    </location>
</feature>
<evidence type="ECO:0000259" key="3">
    <source>
        <dbReference type="PROSITE" id="PS50158"/>
    </source>
</evidence>
<dbReference type="Proteomes" id="UP000031737">
    <property type="component" value="Unassembled WGS sequence"/>
</dbReference>
<accession>A0A061IZ05</accession>
<proteinExistence type="predicted"/>
<dbReference type="InterPro" id="IPR001878">
    <property type="entry name" value="Znf_CCHC"/>
</dbReference>
<keyword evidence="1" id="KW-0862">Zinc</keyword>
<feature type="domain" description="CCHC-type" evidence="3">
    <location>
        <begin position="223"/>
        <end position="238"/>
    </location>
</feature>
<evidence type="ECO:0000313" key="5">
    <source>
        <dbReference type="Proteomes" id="UP000031737"/>
    </source>
</evidence>
<keyword evidence="1" id="KW-0863">Zinc-finger</keyword>
<dbReference type="PROSITE" id="PS50158">
    <property type="entry name" value="ZF_CCHC"/>
    <property type="match status" value="2"/>
</dbReference>
<dbReference type="Gene3D" id="4.10.60.10">
    <property type="entry name" value="Zinc finger, CCHC-type"/>
    <property type="match status" value="1"/>
</dbReference>
<keyword evidence="1" id="KW-0479">Metal-binding</keyword>
<evidence type="ECO:0000256" key="2">
    <source>
        <dbReference type="SAM" id="MobiDB-lite"/>
    </source>
</evidence>
<sequence>MWADRYDVGPTPPAGGDDLVTCSIHSSRRLAKFCLCRPVYNADRVLVSYTYECKEGMQCAASASRNSFVQRHQIKDSGGSDGALSTTLVTSVAPALAKAADIATAPEKEVAPQQPRTGAARDPNRYYDLTNQRDSGATGAKKVCWNCGMEGHEKPECRNSLCKTCHALRGYHHLCQEPRPSPFLIVSPALLLSEDMSSVQCVSCSSLGHFDCSPSREPRISSCCFCGERGHNAYDCRRRKGQVPDRWITRTKEAEHGMHFGDNSGVFALAPSVSTAFATANTPLSHTQGYAWRGRGAPSRGGAWNADMKANEFYAKGGSTDGNYARNARPYNDRRAYAGYNESSYNAARADVDYYSQYGKKRSRSDDDASRRNHHYHNNNRTPKHYRDTDWEQEGNQSMGRHYTDGGGGGARQHAHQSYHNNDRYPQRRRRRIGGWRRQVSGRTGRNKF</sequence>
<dbReference type="GO" id="GO:0003676">
    <property type="term" value="F:nucleic acid binding"/>
    <property type="evidence" value="ECO:0007669"/>
    <property type="project" value="InterPro"/>
</dbReference>
<feature type="domain" description="CCHC-type" evidence="3">
    <location>
        <begin position="144"/>
        <end position="159"/>
    </location>
</feature>
<keyword evidence="5" id="KW-1185">Reference proteome</keyword>
<dbReference type="GO" id="GO:0008270">
    <property type="term" value="F:zinc ion binding"/>
    <property type="evidence" value="ECO:0007669"/>
    <property type="project" value="UniProtKB-KW"/>
</dbReference>